<dbReference type="InterPro" id="IPR039246">
    <property type="entry name" value="Flagellar_FlgA"/>
</dbReference>
<dbReference type="Pfam" id="PF13144">
    <property type="entry name" value="ChapFlgA"/>
    <property type="match status" value="1"/>
</dbReference>
<feature type="chain" id="PRO_5044985735" description="Flagella basal body P-ring formation protein FlgA" evidence="1">
    <location>
        <begin position="24"/>
        <end position="249"/>
    </location>
</feature>
<dbReference type="PANTHER" id="PTHR36307">
    <property type="entry name" value="FLAGELLA BASAL BODY P-RING FORMATION PROTEIN FLGA"/>
    <property type="match status" value="1"/>
</dbReference>
<organism evidence="3 4">
    <name type="scientific">Hirschia litorea</name>
    <dbReference type="NCBI Taxonomy" id="1199156"/>
    <lineage>
        <taxon>Bacteria</taxon>
        <taxon>Pseudomonadati</taxon>
        <taxon>Pseudomonadota</taxon>
        <taxon>Alphaproteobacteria</taxon>
        <taxon>Hyphomonadales</taxon>
        <taxon>Hyphomonadaceae</taxon>
        <taxon>Hirschia</taxon>
    </lineage>
</organism>
<keyword evidence="1" id="KW-1005">Bacterial flagellum biogenesis</keyword>
<keyword evidence="1" id="KW-0574">Periplasm</keyword>
<protein>
    <recommendedName>
        <fullName evidence="1">Flagella basal body P-ring formation protein FlgA</fullName>
    </recommendedName>
</protein>
<comment type="similarity">
    <text evidence="1">Belongs to the FlgA family.</text>
</comment>
<evidence type="ECO:0000259" key="2">
    <source>
        <dbReference type="Pfam" id="PF13144"/>
    </source>
</evidence>
<sequence>MRNTLFHLTFLAAMLACAPHAKADSADTSVSVSGPWITLGDVAEASGPLANVRVAPSPDPGQTMKLDPQFVGNIARENGVYFPSNQTDPIVVSRYSNEAIAKAKRDAAQALLPPDNEPPTPKHLLALNDNFSRGDIISAKDLIWIEPPKNGLRPTGTPTQKTDVIGKELLRSVRAQTSFRLSDVETPALIKKGDPVTLTYIKGGLRLSVDGKALMDAAMGAPVRVLNNYSKRTIDAIVSGAGEARVLDR</sequence>
<keyword evidence="3" id="KW-0282">Flagellum</keyword>
<name>A0ABW2IKY7_9PROT</name>
<keyword evidence="1" id="KW-0732">Signal</keyword>
<dbReference type="NCBIfam" id="TIGR03170">
    <property type="entry name" value="flgA_cterm"/>
    <property type="match status" value="1"/>
</dbReference>
<feature type="domain" description="Flagella basal body P-ring formation protein FlgA SAF" evidence="2">
    <location>
        <begin position="127"/>
        <end position="246"/>
    </location>
</feature>
<reference evidence="4" key="1">
    <citation type="journal article" date="2019" name="Int. J. Syst. Evol. Microbiol.">
        <title>The Global Catalogue of Microorganisms (GCM) 10K type strain sequencing project: providing services to taxonomists for standard genome sequencing and annotation.</title>
        <authorList>
            <consortium name="The Broad Institute Genomics Platform"/>
            <consortium name="The Broad Institute Genome Sequencing Center for Infectious Disease"/>
            <person name="Wu L."/>
            <person name="Ma J."/>
        </authorList>
    </citation>
    <scope>NUCLEOTIDE SEQUENCE [LARGE SCALE GENOMIC DNA]</scope>
    <source>
        <strain evidence="4">CCUG 51308</strain>
    </source>
</reference>
<comment type="function">
    <text evidence="1">Involved in the assembly process of the P-ring formation. It may associate with FlgF on the rod constituting a structure essential for the P-ring assembly or may act as a modulator protein for the P-ring assembly.</text>
</comment>
<keyword evidence="3" id="KW-0966">Cell projection</keyword>
<dbReference type="RefSeq" id="WP_382167041.1">
    <property type="nucleotide sequence ID" value="NZ_JBHTBR010000005.1"/>
</dbReference>
<dbReference type="InterPro" id="IPR017585">
    <property type="entry name" value="SAF_FlgA"/>
</dbReference>
<keyword evidence="3" id="KW-0969">Cilium</keyword>
<keyword evidence="4" id="KW-1185">Reference proteome</keyword>
<accession>A0ABW2IKY7</accession>
<evidence type="ECO:0000256" key="1">
    <source>
        <dbReference type="RuleBase" id="RU362063"/>
    </source>
</evidence>
<feature type="signal peptide" evidence="1">
    <location>
        <begin position="1"/>
        <end position="23"/>
    </location>
</feature>
<evidence type="ECO:0000313" key="4">
    <source>
        <dbReference type="Proteomes" id="UP001596492"/>
    </source>
</evidence>
<comment type="caution">
    <text evidence="3">The sequence shown here is derived from an EMBL/GenBank/DDBJ whole genome shotgun (WGS) entry which is preliminary data.</text>
</comment>
<proteinExistence type="inferred from homology"/>
<comment type="subcellular location">
    <subcellularLocation>
        <location evidence="1">Periplasm</location>
    </subcellularLocation>
</comment>
<dbReference type="Gene3D" id="2.30.30.760">
    <property type="match status" value="1"/>
</dbReference>
<dbReference type="Proteomes" id="UP001596492">
    <property type="component" value="Unassembled WGS sequence"/>
</dbReference>
<dbReference type="EMBL" id="JBHTBR010000005">
    <property type="protein sequence ID" value="MFC7291803.1"/>
    <property type="molecule type" value="Genomic_DNA"/>
</dbReference>
<dbReference type="PANTHER" id="PTHR36307:SF1">
    <property type="entry name" value="FLAGELLA BASAL BODY P-RING FORMATION PROTEIN FLGA"/>
    <property type="match status" value="1"/>
</dbReference>
<gene>
    <name evidence="3" type="primary">flgA</name>
    <name evidence="3" type="ORF">ACFQS8_09270</name>
</gene>
<evidence type="ECO:0000313" key="3">
    <source>
        <dbReference type="EMBL" id="MFC7291803.1"/>
    </source>
</evidence>
<dbReference type="CDD" id="cd11614">
    <property type="entry name" value="SAF_CpaB_FlgA_like"/>
    <property type="match status" value="1"/>
</dbReference>
<dbReference type="Gene3D" id="3.90.1210.10">
    <property type="entry name" value="Antifreeze-like/N-acetylneuraminic acid synthase C-terminal domain"/>
    <property type="match status" value="1"/>
</dbReference>
<dbReference type="PROSITE" id="PS51257">
    <property type="entry name" value="PROKAR_LIPOPROTEIN"/>
    <property type="match status" value="1"/>
</dbReference>